<feature type="compositionally biased region" description="Basic and acidic residues" evidence="7">
    <location>
        <begin position="644"/>
        <end position="656"/>
    </location>
</feature>
<evidence type="ECO:0000313" key="9">
    <source>
        <dbReference type="EMBL" id="RXW21248.1"/>
    </source>
</evidence>
<dbReference type="SMART" id="SM00230">
    <property type="entry name" value="CysPc"/>
    <property type="match status" value="1"/>
</dbReference>
<feature type="compositionally biased region" description="Acidic residues" evidence="7">
    <location>
        <begin position="678"/>
        <end position="691"/>
    </location>
</feature>
<dbReference type="PANTHER" id="PTHR10183:SF379">
    <property type="entry name" value="CALPAIN-5"/>
    <property type="match status" value="1"/>
</dbReference>
<comment type="similarity">
    <text evidence="1">Belongs to the peptidase C2 family.</text>
</comment>
<dbReference type="GO" id="GO:0004198">
    <property type="term" value="F:calcium-dependent cysteine-type endopeptidase activity"/>
    <property type="evidence" value="ECO:0007669"/>
    <property type="project" value="InterPro"/>
</dbReference>
<feature type="compositionally biased region" description="Basic residues" evidence="7">
    <location>
        <begin position="1"/>
        <end position="11"/>
    </location>
</feature>
<feature type="region of interest" description="Disordered" evidence="7">
    <location>
        <begin position="602"/>
        <end position="691"/>
    </location>
</feature>
<dbReference type="Proteomes" id="UP000290288">
    <property type="component" value="Unassembled WGS sequence"/>
</dbReference>
<dbReference type="STRING" id="2316362.A0A4V1Q489"/>
<comment type="caution">
    <text evidence="9">The sequence shown here is derived from an EMBL/GenBank/DDBJ whole genome shotgun (WGS) entry which is preliminary data.</text>
</comment>
<dbReference type="InterPro" id="IPR001300">
    <property type="entry name" value="Peptidase_C2_calpain_cat"/>
</dbReference>
<dbReference type="Gene3D" id="3.90.70.10">
    <property type="entry name" value="Cysteine proteinases"/>
    <property type="match status" value="1"/>
</dbReference>
<keyword evidence="4 6" id="KW-0788">Thiol protease</keyword>
<keyword evidence="2 6" id="KW-0645">Protease</keyword>
<feature type="active site" evidence="5 6">
    <location>
        <position position="365"/>
    </location>
</feature>
<feature type="compositionally biased region" description="Basic and acidic residues" evidence="7">
    <location>
        <begin position="12"/>
        <end position="28"/>
    </location>
</feature>
<feature type="active site" evidence="5 6">
    <location>
        <position position="345"/>
    </location>
</feature>
<dbReference type="GO" id="GO:0006508">
    <property type="term" value="P:proteolysis"/>
    <property type="evidence" value="ECO:0007669"/>
    <property type="project" value="UniProtKB-KW"/>
</dbReference>
<feature type="domain" description="Calpain catalytic" evidence="8">
    <location>
        <begin position="96"/>
        <end position="424"/>
    </location>
</feature>
<dbReference type="InterPro" id="IPR022684">
    <property type="entry name" value="Calpain_cysteine_protease"/>
</dbReference>
<evidence type="ECO:0000259" key="8">
    <source>
        <dbReference type="PROSITE" id="PS50203"/>
    </source>
</evidence>
<accession>A0A4V1Q489</accession>
<dbReference type="CDD" id="cd00044">
    <property type="entry name" value="CysPc"/>
    <property type="match status" value="1"/>
</dbReference>
<reference evidence="9 10" key="1">
    <citation type="submission" date="2019-01" db="EMBL/GenBank/DDBJ databases">
        <title>Draft genome sequence of Psathyrella aberdarensis IHI B618.</title>
        <authorList>
            <person name="Buettner E."/>
            <person name="Kellner H."/>
        </authorList>
    </citation>
    <scope>NUCLEOTIDE SEQUENCE [LARGE SCALE GENOMIC DNA]</scope>
    <source>
        <strain evidence="9 10">IHI B618</strain>
    </source>
</reference>
<evidence type="ECO:0000256" key="4">
    <source>
        <dbReference type="ARBA" id="ARBA00022807"/>
    </source>
</evidence>
<dbReference type="PRINTS" id="PR00704">
    <property type="entry name" value="CALPAIN"/>
</dbReference>
<dbReference type="OrthoDB" id="424753at2759"/>
<dbReference type="Pfam" id="PF00648">
    <property type="entry name" value="Peptidase_C2"/>
    <property type="match status" value="1"/>
</dbReference>
<name>A0A4V1Q489_9AGAR</name>
<evidence type="ECO:0000256" key="3">
    <source>
        <dbReference type="ARBA" id="ARBA00022801"/>
    </source>
</evidence>
<dbReference type="InterPro" id="IPR000169">
    <property type="entry name" value="Pept_cys_AS"/>
</dbReference>
<organism evidence="9 10">
    <name type="scientific">Candolleomyces aberdarensis</name>
    <dbReference type="NCBI Taxonomy" id="2316362"/>
    <lineage>
        <taxon>Eukaryota</taxon>
        <taxon>Fungi</taxon>
        <taxon>Dikarya</taxon>
        <taxon>Basidiomycota</taxon>
        <taxon>Agaricomycotina</taxon>
        <taxon>Agaricomycetes</taxon>
        <taxon>Agaricomycetidae</taxon>
        <taxon>Agaricales</taxon>
        <taxon>Agaricineae</taxon>
        <taxon>Psathyrellaceae</taxon>
        <taxon>Candolleomyces</taxon>
    </lineage>
</organism>
<feature type="active site" evidence="5 6">
    <location>
        <position position="158"/>
    </location>
</feature>
<protein>
    <recommendedName>
        <fullName evidence="8">Calpain catalytic domain-containing protein</fullName>
    </recommendedName>
</protein>
<dbReference type="PANTHER" id="PTHR10183">
    <property type="entry name" value="CALPAIN"/>
    <property type="match status" value="1"/>
</dbReference>
<evidence type="ECO:0000313" key="10">
    <source>
        <dbReference type="Proteomes" id="UP000290288"/>
    </source>
</evidence>
<keyword evidence="10" id="KW-1185">Reference proteome</keyword>
<proteinExistence type="inferred from homology"/>
<evidence type="ECO:0000256" key="2">
    <source>
        <dbReference type="ARBA" id="ARBA00022670"/>
    </source>
</evidence>
<dbReference type="InterPro" id="IPR038765">
    <property type="entry name" value="Papain-like_cys_pep_sf"/>
</dbReference>
<evidence type="ECO:0000256" key="6">
    <source>
        <dbReference type="PROSITE-ProRule" id="PRU00239"/>
    </source>
</evidence>
<feature type="compositionally biased region" description="Basic residues" evidence="7">
    <location>
        <begin position="50"/>
        <end position="62"/>
    </location>
</feature>
<dbReference type="EMBL" id="SDEE01000115">
    <property type="protein sequence ID" value="RXW21248.1"/>
    <property type="molecule type" value="Genomic_DNA"/>
</dbReference>
<evidence type="ECO:0000256" key="1">
    <source>
        <dbReference type="ARBA" id="ARBA00007623"/>
    </source>
</evidence>
<feature type="compositionally biased region" description="Acidic residues" evidence="7">
    <location>
        <begin position="602"/>
        <end position="634"/>
    </location>
</feature>
<dbReference type="AlphaFoldDB" id="A0A4V1Q489"/>
<keyword evidence="3 6" id="KW-0378">Hydrolase</keyword>
<gene>
    <name evidence="9" type="ORF">EST38_g4599</name>
</gene>
<evidence type="ECO:0000256" key="7">
    <source>
        <dbReference type="SAM" id="MobiDB-lite"/>
    </source>
</evidence>
<sequence length="737" mass="82574">MGRRQGRVAPKKKTEEDRGRPGAPKDETLNAGGPERTRSRSRLRSGPTNRKTKKNEKKKEKKKVGLFVTKELATAIETTKATVERIAKECRLRNRRFRDPEFDLEYDKFRCLHGYSEFADSSGRDVQRVTEIFDKPQFFPPGGAATSNAIHQGELGDCYFLSALATVSGFPGLIEKICVARDEEVGIYGFIFYQDKGWVSIIIDDMLFTNIPKYESLDQESKAVFHEDKERFEAMARKGGQTLVYARAGTNDETWVPLLEKAYAKLYGCFAHLDGGHTREAIEDLTGGVASCLPTRDLLDVDRFWKDELSRVNKDRLFACSFDSIEAPEDAPWETPDVQGLYGGHAYAVLRAAEINGKRFVILRNPWGKSEWTGPWGDGSKEWTPEWLKILPQLKHSFGDDGQFVMEYKDFLRNFADIDRVLLFNESWTVASSWLTVPVAPIPSAPSYGMLSFTVTIPKKAKSIIVLAKMNNRAFRSLKEKFTFTFEFSVVKVGESVPLITSTADTPWSRSGNLDLELEAGDYIVYVKIIQSRDLNPAKDYEDWKIPPRQYPDLVNPLSKVISKILTSKVNAMSLTQNWDGMGETDFKAKPIEEVIQDDLEEMKGDSDEEDEDEDEDESGSGSEEDEGGSDVESDTGKPASETGDDKKESEDDSAKTEGVTPGPDASAVAGEVVVPVPDDDTDDDSDDELDPTVTEWIDILENKDDEAVLGLKVYTQTKEPAVISGRIKSEDVTWVF</sequence>
<dbReference type="PROSITE" id="PS00139">
    <property type="entry name" value="THIOL_PROTEASE_CYS"/>
    <property type="match status" value="1"/>
</dbReference>
<evidence type="ECO:0000256" key="5">
    <source>
        <dbReference type="PIRSR" id="PIRSR622684-1"/>
    </source>
</evidence>
<dbReference type="SUPFAM" id="SSF54001">
    <property type="entry name" value="Cysteine proteinases"/>
    <property type="match status" value="1"/>
</dbReference>
<dbReference type="PROSITE" id="PS50203">
    <property type="entry name" value="CALPAIN_CAT"/>
    <property type="match status" value="1"/>
</dbReference>
<feature type="region of interest" description="Disordered" evidence="7">
    <location>
        <begin position="1"/>
        <end position="62"/>
    </location>
</feature>